<comment type="caution">
    <text evidence="1">The sequence shown here is derived from an EMBL/GenBank/DDBJ whole genome shotgun (WGS) entry which is preliminary data.</text>
</comment>
<name>A0A4U0WU04_9PEZI</name>
<proteinExistence type="predicted"/>
<gene>
    <name evidence="1" type="ORF">B0A55_09597</name>
</gene>
<accession>A0A4U0WU04</accession>
<dbReference type="Proteomes" id="UP000309340">
    <property type="component" value="Unassembled WGS sequence"/>
</dbReference>
<dbReference type="OrthoDB" id="5331170at2759"/>
<dbReference type="EMBL" id="NAJQ01000661">
    <property type="protein sequence ID" value="TKA66248.1"/>
    <property type="molecule type" value="Genomic_DNA"/>
</dbReference>
<reference evidence="1 2" key="1">
    <citation type="submission" date="2017-03" db="EMBL/GenBank/DDBJ databases">
        <title>Genomes of endolithic fungi from Antarctica.</title>
        <authorList>
            <person name="Coleine C."/>
            <person name="Masonjones S."/>
            <person name="Stajich J.E."/>
        </authorList>
    </citation>
    <scope>NUCLEOTIDE SEQUENCE [LARGE SCALE GENOMIC DNA]</scope>
    <source>
        <strain evidence="1 2">CCFEE 5184</strain>
    </source>
</reference>
<protein>
    <submittedName>
        <fullName evidence="1">Uncharacterized protein</fullName>
    </submittedName>
</protein>
<keyword evidence="2" id="KW-1185">Reference proteome</keyword>
<dbReference type="AlphaFoldDB" id="A0A4U0WU04"/>
<evidence type="ECO:0000313" key="2">
    <source>
        <dbReference type="Proteomes" id="UP000309340"/>
    </source>
</evidence>
<evidence type="ECO:0000313" key="1">
    <source>
        <dbReference type="EMBL" id="TKA66248.1"/>
    </source>
</evidence>
<sequence>MYRPTPPAEAEQTQDNHHTFPFLPWRDLGGNPRSFPAELPFREYAPSARRWRQGSHVLRNFRPKYYYTRPCDGKRAGTVGRLKDALTGEGPDVFVTISGDKRTLMRDRPQRWQWSGWGSPWDEQNLAARAWDKDWREQDAMPLLGRHSNGDRHGGKAYNFRDRRFHSPRAWWWGSPNSEALWRNAQWAEGARRSDRSPLSKEYFSGLQVIKVPFWSGWGPYQAGGRQRSPWP</sequence>
<organism evidence="1 2">
    <name type="scientific">Friedmanniomyces simplex</name>
    <dbReference type="NCBI Taxonomy" id="329884"/>
    <lineage>
        <taxon>Eukaryota</taxon>
        <taxon>Fungi</taxon>
        <taxon>Dikarya</taxon>
        <taxon>Ascomycota</taxon>
        <taxon>Pezizomycotina</taxon>
        <taxon>Dothideomycetes</taxon>
        <taxon>Dothideomycetidae</taxon>
        <taxon>Mycosphaerellales</taxon>
        <taxon>Teratosphaeriaceae</taxon>
        <taxon>Friedmanniomyces</taxon>
    </lineage>
</organism>